<dbReference type="InterPro" id="IPR029045">
    <property type="entry name" value="ClpP/crotonase-like_dom_sf"/>
</dbReference>
<evidence type="ECO:0000313" key="3">
    <source>
        <dbReference type="Proteomes" id="UP000193749"/>
    </source>
</evidence>
<protein>
    <submittedName>
        <fullName evidence="2">Crotonase</fullName>
    </submittedName>
</protein>
<sequence>MTMSRFENYRNSFNNARLTRSASGVLEVMFHTDGGALLFNGHTHEEFVELFHQIGADPDNRVVILTGAGNAFMENISPDGFDFFTPRGYDKIYREGKKVLMNLLDIEVPVIAALNGPVRLHSEYVLLSDIVLATPDTVFQDKPHFEFGIVPGDGVNLLWPEVIGSVRGRYFLLTRQELDVATAKDWGVVNEILPRDTLLARAHQLAESLAALPPLTSRYTRIALTQKLRRIIDEGAGYGLALEGISAADVALQAASAS</sequence>
<organism evidence="2 3">
    <name type="scientific">Pantoea cypripedii</name>
    <name type="common">Pectobacterium cypripedii</name>
    <name type="synonym">Erwinia cypripedii</name>
    <dbReference type="NCBI Taxonomy" id="55209"/>
    <lineage>
        <taxon>Bacteria</taxon>
        <taxon>Pseudomonadati</taxon>
        <taxon>Pseudomonadota</taxon>
        <taxon>Gammaproteobacteria</taxon>
        <taxon>Enterobacterales</taxon>
        <taxon>Erwiniaceae</taxon>
        <taxon>Pantoea</taxon>
    </lineage>
</organism>
<reference evidence="2 3" key="1">
    <citation type="journal article" date="2017" name="Antonie Van Leeuwenhoek">
        <title>Phylogenomic resolution of the bacterial genus Pantoea and its relationship with Erwinia and Tatumella.</title>
        <authorList>
            <person name="Palmer M."/>
            <person name="Steenkamp E.T."/>
            <person name="Coetzee M.P."/>
            <person name="Chan W.Y."/>
            <person name="van Zyl E."/>
            <person name="De Maayer P."/>
            <person name="Coutinho T.A."/>
            <person name="Blom J."/>
            <person name="Smits T.H."/>
            <person name="Duffy B."/>
            <person name="Venter S.N."/>
        </authorList>
    </citation>
    <scope>NUCLEOTIDE SEQUENCE [LARGE SCALE GENOMIC DNA]</scope>
    <source>
        <strain evidence="2 3">LMG 2657</strain>
    </source>
</reference>
<dbReference type="PANTHER" id="PTHR43802:SF1">
    <property type="entry name" value="IP11341P-RELATED"/>
    <property type="match status" value="1"/>
</dbReference>
<proteinExistence type="inferred from homology"/>
<dbReference type="SUPFAM" id="SSF52096">
    <property type="entry name" value="ClpP/crotonase"/>
    <property type="match status" value="1"/>
</dbReference>
<dbReference type="Gene3D" id="3.90.226.10">
    <property type="entry name" value="2-enoyl-CoA Hydratase, Chain A, domain 1"/>
    <property type="match status" value="1"/>
</dbReference>
<dbReference type="GO" id="GO:0003824">
    <property type="term" value="F:catalytic activity"/>
    <property type="evidence" value="ECO:0007669"/>
    <property type="project" value="UniProtKB-ARBA"/>
</dbReference>
<keyword evidence="3" id="KW-1185">Reference proteome</keyword>
<name>A0A1X1EK27_PANCY</name>
<gene>
    <name evidence="2" type="ORF">HA50_21870</name>
</gene>
<evidence type="ECO:0000256" key="1">
    <source>
        <dbReference type="ARBA" id="ARBA00005254"/>
    </source>
</evidence>
<dbReference type="Proteomes" id="UP000193749">
    <property type="component" value="Unassembled WGS sequence"/>
</dbReference>
<dbReference type="AlphaFoldDB" id="A0A1X1EK27"/>
<comment type="similarity">
    <text evidence="1">Belongs to the enoyl-CoA hydratase/isomerase family.</text>
</comment>
<evidence type="ECO:0000313" key="2">
    <source>
        <dbReference type="EMBL" id="ORM89300.1"/>
    </source>
</evidence>
<comment type="caution">
    <text evidence="2">The sequence shown here is derived from an EMBL/GenBank/DDBJ whole genome shotgun (WGS) entry which is preliminary data.</text>
</comment>
<dbReference type="CDD" id="cd06558">
    <property type="entry name" value="crotonase-like"/>
    <property type="match status" value="1"/>
</dbReference>
<dbReference type="InterPro" id="IPR001753">
    <property type="entry name" value="Enoyl-CoA_hydra/iso"/>
</dbReference>
<dbReference type="STRING" id="55209.HA50_21870"/>
<accession>A0A1X1EK27</accession>
<dbReference type="EMBL" id="MLJI01000002">
    <property type="protein sequence ID" value="ORM89300.1"/>
    <property type="molecule type" value="Genomic_DNA"/>
</dbReference>
<dbReference type="PANTHER" id="PTHR43802">
    <property type="entry name" value="ENOYL-COA HYDRATASE"/>
    <property type="match status" value="1"/>
</dbReference>
<dbReference type="Pfam" id="PF00378">
    <property type="entry name" value="ECH_1"/>
    <property type="match status" value="1"/>
</dbReference>